<proteinExistence type="predicted"/>
<name>S0FS00_9BACT</name>
<evidence type="ECO:0000313" key="4">
    <source>
        <dbReference type="Proteomes" id="UP000014216"/>
    </source>
</evidence>
<gene>
    <name evidence="3" type="ORF">Dpo_12c01260</name>
</gene>
<reference evidence="3 4" key="1">
    <citation type="journal article" date="2013" name="Genome Announc.">
        <title>Draft Genome Sequence of Desulfotignum phosphitoxidans DSM 13687 Strain FiPS-3.</title>
        <authorList>
            <person name="Poehlein A."/>
            <person name="Daniel R."/>
            <person name="Simeonova D.D."/>
        </authorList>
    </citation>
    <scope>NUCLEOTIDE SEQUENCE [LARGE SCALE GENOMIC DNA]</scope>
    <source>
        <strain evidence="3 4">DSM 13687</strain>
    </source>
</reference>
<sequence length="560" mass="59208">MKRLLDKRLPGCVCWLAVFALFLIFQGTAGAVGSFATLKEFSGEVMIKNAEEWVAPEPGMSLYSGAKIVTKEGSALVQFKDGATMTVDPFSSIRAIDQIQATETAASDQMRIRKIRVMLGRTKYEEQPLADRQTRIEMPMAVAALRGTGGYFGADEGGTSQGELYEGNMETSGIFQELVPQILALENALNSPTWTASLNSADQADNPLSNVQEIQAEIRTFSANLDPQVQAQVMQTLAVITPILQGIQQKIEKAQKAEAQKAAAQKTGSEDTRAQVKAISEKTSQTADTFVKTTQESTKADISLVLATIKGDQAGIALAQAAKDQNDRAVDLAGQAVDTAATAVELAGKATTDKQLAAAASVANTAGNTVDALAETVKTTNTSAMMVARDNQEGAAKMQGLAGTTESTLAAAEKSTQSSQNAIVLAQNEDTADAAVQAARTAEDASSVVKDVAQSQSEAAQAVADDDPGADAAIENTRQQSQTIDNAIQSLDESIEQTNTLMPAEEPVDEPAEEEAEEDAEEAVDEPEQEEAPAEEPAEEPEQPLPPDEQEDDTDPPSPV</sequence>
<protein>
    <submittedName>
        <fullName evidence="3">Putative regulator of iron dicitrate transport, FecR family</fullName>
    </submittedName>
</protein>
<comment type="caution">
    <text evidence="3">The sequence shown here is derived from an EMBL/GenBank/DDBJ whole genome shotgun (WGS) entry which is preliminary data.</text>
</comment>
<keyword evidence="4" id="KW-1185">Reference proteome</keyword>
<evidence type="ECO:0000313" key="3">
    <source>
        <dbReference type="EMBL" id="EMS77848.1"/>
    </source>
</evidence>
<feature type="domain" description="FecR protein" evidence="2">
    <location>
        <begin position="68"/>
        <end position="168"/>
    </location>
</feature>
<organism evidence="3 4">
    <name type="scientific">Desulfotignum phosphitoxidans DSM 13687</name>
    <dbReference type="NCBI Taxonomy" id="1286635"/>
    <lineage>
        <taxon>Bacteria</taxon>
        <taxon>Pseudomonadati</taxon>
        <taxon>Thermodesulfobacteriota</taxon>
        <taxon>Desulfobacteria</taxon>
        <taxon>Desulfobacterales</taxon>
        <taxon>Desulfobacteraceae</taxon>
        <taxon>Desulfotignum</taxon>
    </lineage>
</organism>
<dbReference type="EMBL" id="APJX01000012">
    <property type="protein sequence ID" value="EMS77848.1"/>
    <property type="molecule type" value="Genomic_DNA"/>
</dbReference>
<feature type="compositionally biased region" description="Acidic residues" evidence="1">
    <location>
        <begin position="506"/>
        <end position="560"/>
    </location>
</feature>
<dbReference type="InterPro" id="IPR006860">
    <property type="entry name" value="FecR"/>
</dbReference>
<dbReference type="OrthoDB" id="10001757at2"/>
<dbReference type="Pfam" id="PF04773">
    <property type="entry name" value="FecR"/>
    <property type="match status" value="1"/>
</dbReference>
<feature type="region of interest" description="Disordered" evidence="1">
    <location>
        <begin position="497"/>
        <end position="560"/>
    </location>
</feature>
<dbReference type="AlphaFoldDB" id="S0FS00"/>
<accession>S0FS00</accession>
<dbReference type="PATRIC" id="fig|1286635.3.peg.4310"/>
<evidence type="ECO:0000259" key="2">
    <source>
        <dbReference type="Pfam" id="PF04773"/>
    </source>
</evidence>
<dbReference type="RefSeq" id="WP_006968286.1">
    <property type="nucleotide sequence ID" value="NZ_APJX01000012.1"/>
</dbReference>
<dbReference type="Proteomes" id="UP000014216">
    <property type="component" value="Unassembled WGS sequence"/>
</dbReference>
<evidence type="ECO:0000256" key="1">
    <source>
        <dbReference type="SAM" id="MobiDB-lite"/>
    </source>
</evidence>